<evidence type="ECO:0000313" key="3">
    <source>
        <dbReference type="EMBL" id="CAI8058036.1"/>
    </source>
</evidence>
<feature type="region of interest" description="Disordered" evidence="2">
    <location>
        <begin position="460"/>
        <end position="479"/>
    </location>
</feature>
<dbReference type="AlphaFoldDB" id="A0AA35U2M5"/>
<feature type="region of interest" description="Disordered" evidence="2">
    <location>
        <begin position="284"/>
        <end position="308"/>
    </location>
</feature>
<feature type="compositionally biased region" description="Basic and acidic residues" evidence="2">
    <location>
        <begin position="1"/>
        <end position="10"/>
    </location>
</feature>
<feature type="region of interest" description="Disordered" evidence="2">
    <location>
        <begin position="1"/>
        <end position="71"/>
    </location>
</feature>
<feature type="compositionally biased region" description="Basic and acidic residues" evidence="2">
    <location>
        <begin position="460"/>
        <end position="477"/>
    </location>
</feature>
<feature type="compositionally biased region" description="Gly residues" evidence="2">
    <location>
        <begin position="984"/>
        <end position="995"/>
    </location>
</feature>
<feature type="region of interest" description="Disordered" evidence="2">
    <location>
        <begin position="976"/>
        <end position="1112"/>
    </location>
</feature>
<protein>
    <submittedName>
        <fullName evidence="3">Uncharacterized protein</fullName>
    </submittedName>
</protein>
<dbReference type="Proteomes" id="UP001174909">
    <property type="component" value="Unassembled WGS sequence"/>
</dbReference>
<comment type="caution">
    <text evidence="3">The sequence shown here is derived from an EMBL/GenBank/DDBJ whole genome shotgun (WGS) entry which is preliminary data.</text>
</comment>
<dbReference type="Gene3D" id="1.10.287.1490">
    <property type="match status" value="1"/>
</dbReference>
<evidence type="ECO:0000256" key="1">
    <source>
        <dbReference type="SAM" id="Coils"/>
    </source>
</evidence>
<proteinExistence type="predicted"/>
<gene>
    <name evidence="3" type="ORF">GBAR_LOCUS31570</name>
</gene>
<feature type="compositionally biased region" description="Pro residues" evidence="2">
    <location>
        <begin position="1080"/>
        <end position="1092"/>
    </location>
</feature>
<accession>A0AA35U2M5</accession>
<keyword evidence="4" id="KW-1185">Reference proteome</keyword>
<organism evidence="3 4">
    <name type="scientific">Geodia barretti</name>
    <name type="common">Barrett's horny sponge</name>
    <dbReference type="NCBI Taxonomy" id="519541"/>
    <lineage>
        <taxon>Eukaryota</taxon>
        <taxon>Metazoa</taxon>
        <taxon>Porifera</taxon>
        <taxon>Demospongiae</taxon>
        <taxon>Heteroscleromorpha</taxon>
        <taxon>Tetractinellida</taxon>
        <taxon>Astrophorina</taxon>
        <taxon>Geodiidae</taxon>
        <taxon>Geodia</taxon>
    </lineage>
</organism>
<feature type="coiled-coil region" evidence="1">
    <location>
        <begin position="382"/>
        <end position="409"/>
    </location>
</feature>
<dbReference type="PANTHER" id="PTHR19327:SF0">
    <property type="entry name" value="GOLGIN SUBFAMILY A MEMBER 4"/>
    <property type="match status" value="1"/>
</dbReference>
<dbReference type="EMBL" id="CASHTH010004488">
    <property type="protein sequence ID" value="CAI8058036.1"/>
    <property type="molecule type" value="Genomic_DNA"/>
</dbReference>
<feature type="coiled-coil region" evidence="1">
    <location>
        <begin position="654"/>
        <end position="964"/>
    </location>
</feature>
<keyword evidence="1" id="KW-0175">Coiled coil</keyword>
<evidence type="ECO:0000256" key="2">
    <source>
        <dbReference type="SAM" id="MobiDB-lite"/>
    </source>
</evidence>
<evidence type="ECO:0000313" key="4">
    <source>
        <dbReference type="Proteomes" id="UP001174909"/>
    </source>
</evidence>
<dbReference type="PANTHER" id="PTHR19327">
    <property type="entry name" value="GOLGIN"/>
    <property type="match status" value="1"/>
</dbReference>
<dbReference type="GO" id="GO:0005794">
    <property type="term" value="C:Golgi apparatus"/>
    <property type="evidence" value="ECO:0007669"/>
    <property type="project" value="TreeGrafter"/>
</dbReference>
<sequence length="1224" mass="137175">MAQDHGRLRNSDGPLQPSTFSSARSDYGTGSGFDRDSHRQASVASFGGGGYPVPAHGGAPSLGTGQPRVALPPNVKLPPSMMSTYQTHPRLPQQQMMKAMPNSHTVTYHPPVPTSSTSAGSFAHGPHPIQEFGAADVIRQLDLAADENNRLRGRLKDNNVILEEKVQDIQRCLQSRDRDKGTIARLQSQLEQVRKEAAEKREEAQQRKSMPARVSDTTVADETTNKLFEAQVAVMGFKCRVMQLQGELDDRQREGWADASAREEIEHLRTENATLREDLKKVKEERDLARKQKTPSPQSTSSSSSARIERELRLKVQELTNQVLSLEVVIKEVNQQLSDKRHLHHTETQRMAAQSQQQQSRIASLQSELGRLQGVLASQQQSSGLQTEIESLRSELSRAQNQLATQQQNYELRLTSLTTQTNMARQDQARAQELGMQLTLAHAEISKLNQDMRDVQKEAEKYKKKSEMSESKVKDSTTKMMSMEDQLRGQKAEVPVPKPRGDIAQLKSEIESLQTELATTRSNYERERRTREGVETEVQVKRTKIQELLMKNNQLQAQLGTGGGGGREQGELELEVERLKRENSRAEAALAELEKEKKEAVDAKIETETKLAETQEELTTLRGSQSGPGKLKPKPLEVRLNDYAGKLAHLEGVFDNERKEKSKLETSLRQEKQRTEELESRVQILEREKSHVEDETVRNLQQQKSEVERCLQEKERELVEAAVRHQEELDRLRAETAVQKQNYEKKIDEKEAALRGKERELEMVQQSLQRGHSEKEGEVTELRTNLRRTSSQLQQKESEIVQIRSELQSQLLTLATEKENLRANENQIASRIRDTLQENDRLKNELTKTQKVTGEFRKECESLVGDYQTAAKKIELLEKERDRFRNQTDMGMRELAMRAERIKALEAERQSLQDQLQHMDLQLKQYMADFRSEREMRESAFQVKEMAERRQHELSSEVSTLQKQLTELQTVQHFDTDVSDDPGAVGGGGGGGRVWSGGRAIPTPRPAPTDPSASPLAAPPLPPKPGGDFNFPRHQNILQQQPHHHHHQSQPQQYVGGGIQGLPPHHHGQELVTSATPFPQARPPPVSQPPVAMPTGMSPRQHSGGSPYPPNSRVDPVLMDPHRPPMGGGIPPPEPRFGPMPPVSAQQMGGPHGPGAMRPMGPAPVSAASQLRPTRTSEGKNWVAPGDVVNRNAPEVACPLCGRNDFTTVTDLEIHCARCTGAAS</sequence>
<reference evidence="3" key="1">
    <citation type="submission" date="2023-03" db="EMBL/GenBank/DDBJ databases">
        <authorList>
            <person name="Steffen K."/>
            <person name="Cardenas P."/>
        </authorList>
    </citation>
    <scope>NUCLEOTIDE SEQUENCE</scope>
</reference>
<name>A0AA35U2M5_GEOBA</name>
<dbReference type="GO" id="GO:0031267">
    <property type="term" value="F:small GTPase binding"/>
    <property type="evidence" value="ECO:0007669"/>
    <property type="project" value="TreeGrafter"/>
</dbReference>
<feature type="coiled-coil region" evidence="1">
    <location>
        <begin position="503"/>
        <end position="617"/>
    </location>
</feature>
<feature type="compositionally biased region" description="Low complexity" evidence="2">
    <location>
        <begin position="294"/>
        <end position="305"/>
    </location>
</feature>
<feature type="region of interest" description="Disordered" evidence="2">
    <location>
        <begin position="199"/>
        <end position="218"/>
    </location>
</feature>
<dbReference type="GO" id="GO:0048193">
    <property type="term" value="P:Golgi vesicle transport"/>
    <property type="evidence" value="ECO:0007669"/>
    <property type="project" value="TreeGrafter"/>
</dbReference>